<keyword evidence="10" id="KW-1185">Reference proteome</keyword>
<name>A0A4P9ZXL5_9FUNG</name>
<dbReference type="CDD" id="cd02674">
    <property type="entry name" value="Peptidase_C19R"/>
    <property type="match status" value="1"/>
</dbReference>
<dbReference type="PROSITE" id="PS50235">
    <property type="entry name" value="USP_3"/>
    <property type="match status" value="1"/>
</dbReference>
<dbReference type="GO" id="GO:0004843">
    <property type="term" value="F:cysteine-type deubiquitinase activity"/>
    <property type="evidence" value="ECO:0007669"/>
    <property type="project" value="UniProtKB-EC"/>
</dbReference>
<dbReference type="Gene3D" id="3.90.70.10">
    <property type="entry name" value="Cysteine proteinases"/>
    <property type="match status" value="1"/>
</dbReference>
<evidence type="ECO:0000313" key="10">
    <source>
        <dbReference type="Proteomes" id="UP000268162"/>
    </source>
</evidence>
<keyword evidence="6" id="KW-0378">Hydrolase</keyword>
<reference evidence="10" key="1">
    <citation type="journal article" date="2018" name="Nat. Microbiol.">
        <title>Leveraging single-cell genomics to expand the fungal tree of life.</title>
        <authorList>
            <person name="Ahrendt S.R."/>
            <person name="Quandt C.A."/>
            <person name="Ciobanu D."/>
            <person name="Clum A."/>
            <person name="Salamov A."/>
            <person name="Andreopoulos B."/>
            <person name="Cheng J.F."/>
            <person name="Woyke T."/>
            <person name="Pelin A."/>
            <person name="Henrissat B."/>
            <person name="Reynolds N.K."/>
            <person name="Benny G.L."/>
            <person name="Smith M.E."/>
            <person name="James T.Y."/>
            <person name="Grigoriev I.V."/>
        </authorList>
    </citation>
    <scope>NUCLEOTIDE SEQUENCE [LARGE SCALE GENOMIC DNA]</scope>
    <source>
        <strain evidence="10">RSA 468</strain>
    </source>
</reference>
<gene>
    <name evidence="9" type="ORF">BJ085DRAFT_42737</name>
</gene>
<dbReference type="GO" id="GO:0006508">
    <property type="term" value="P:proteolysis"/>
    <property type="evidence" value="ECO:0007669"/>
    <property type="project" value="UniProtKB-KW"/>
</dbReference>
<keyword evidence="7" id="KW-0788">Thiol protease</keyword>
<evidence type="ECO:0000256" key="6">
    <source>
        <dbReference type="ARBA" id="ARBA00022801"/>
    </source>
</evidence>
<dbReference type="PROSITE" id="PS00973">
    <property type="entry name" value="USP_2"/>
    <property type="match status" value="1"/>
</dbReference>
<keyword evidence="5" id="KW-0833">Ubl conjugation pathway</keyword>
<dbReference type="AlphaFoldDB" id="A0A4P9ZXL5"/>
<sequence>MNSIVQCLSATVPLARYFMDGSYRPHLNRTNPLGTQGVLAESFAVLVRTMWSGQYSVISPVGFREAIGRFAPQFKGDDQQDSQELLVFLLDGLHEDLNLVVLPPGAKPPAHVTDTMSDQALEALPVRQAMELAWEKHLLRDRSVVVGLFQGQIQSRLRCITCGQTSTTYAPFTTLSVPVPSAASVADGAQLARVTLAQCLESFVQEEILDGDDQWFCPRCQVHRRTSKRLVITRLPDVLIIHLKRFSFSGPFRNKLETDVDFPVRGLNMDRFIAAPLRPPTSTNGSMMGSSPNYPALASASASNSNSTAGESSLYDLYAVSNHYGSLTGGHYTAHVRNGLRDQWYLFDDSRVLESDETKVKTKAAYNLFYVRNTLK</sequence>
<dbReference type="GO" id="GO:0016579">
    <property type="term" value="P:protein deubiquitination"/>
    <property type="evidence" value="ECO:0007669"/>
    <property type="project" value="InterPro"/>
</dbReference>
<protein>
    <recommendedName>
        <fullName evidence="3">ubiquitinyl hydrolase 1</fullName>
        <ecNumber evidence="3">3.4.19.12</ecNumber>
    </recommendedName>
</protein>
<organism evidence="9 10">
    <name type="scientific">Dimargaris cristalligena</name>
    <dbReference type="NCBI Taxonomy" id="215637"/>
    <lineage>
        <taxon>Eukaryota</taxon>
        <taxon>Fungi</taxon>
        <taxon>Fungi incertae sedis</taxon>
        <taxon>Zoopagomycota</taxon>
        <taxon>Kickxellomycotina</taxon>
        <taxon>Dimargaritomycetes</taxon>
        <taxon>Dimargaritales</taxon>
        <taxon>Dimargaritaceae</taxon>
        <taxon>Dimargaris</taxon>
    </lineage>
</organism>
<dbReference type="STRING" id="215637.A0A4P9ZXL5"/>
<dbReference type="InterPro" id="IPR018200">
    <property type="entry name" value="USP_CS"/>
</dbReference>
<dbReference type="Pfam" id="PF00443">
    <property type="entry name" value="UCH"/>
    <property type="match status" value="1"/>
</dbReference>
<dbReference type="InterPro" id="IPR001394">
    <property type="entry name" value="Peptidase_C19_UCH"/>
</dbReference>
<evidence type="ECO:0000256" key="2">
    <source>
        <dbReference type="ARBA" id="ARBA00009085"/>
    </source>
</evidence>
<comment type="similarity">
    <text evidence="2">Belongs to the peptidase C19 family.</text>
</comment>
<dbReference type="PANTHER" id="PTHR21646:SF95">
    <property type="entry name" value="UBIQUITIN CARBOXYL-TERMINAL HYDROLASE 4-RELATED"/>
    <property type="match status" value="1"/>
</dbReference>
<keyword evidence="4" id="KW-0645">Protease</keyword>
<dbReference type="Proteomes" id="UP000268162">
    <property type="component" value="Unassembled WGS sequence"/>
</dbReference>
<dbReference type="InterPro" id="IPR038765">
    <property type="entry name" value="Papain-like_cys_pep_sf"/>
</dbReference>
<dbReference type="InterPro" id="IPR050185">
    <property type="entry name" value="Ub_carboxyl-term_hydrolase"/>
</dbReference>
<accession>A0A4P9ZXL5</accession>
<dbReference type="InterPro" id="IPR028889">
    <property type="entry name" value="USP"/>
</dbReference>
<evidence type="ECO:0000256" key="4">
    <source>
        <dbReference type="ARBA" id="ARBA00022670"/>
    </source>
</evidence>
<evidence type="ECO:0000256" key="7">
    <source>
        <dbReference type="ARBA" id="ARBA00022807"/>
    </source>
</evidence>
<proteinExistence type="inferred from homology"/>
<evidence type="ECO:0000256" key="1">
    <source>
        <dbReference type="ARBA" id="ARBA00000707"/>
    </source>
</evidence>
<dbReference type="EMBL" id="ML002374">
    <property type="protein sequence ID" value="RKP38387.1"/>
    <property type="molecule type" value="Genomic_DNA"/>
</dbReference>
<comment type="catalytic activity">
    <reaction evidence="1">
        <text>Thiol-dependent hydrolysis of ester, thioester, amide, peptide and isopeptide bonds formed by the C-terminal Gly of ubiquitin (a 76-residue protein attached to proteins as an intracellular targeting signal).</text>
        <dbReference type="EC" id="3.4.19.12"/>
    </reaction>
</comment>
<evidence type="ECO:0000313" key="9">
    <source>
        <dbReference type="EMBL" id="RKP38387.1"/>
    </source>
</evidence>
<dbReference type="PANTHER" id="PTHR21646">
    <property type="entry name" value="UBIQUITIN CARBOXYL-TERMINAL HYDROLASE"/>
    <property type="match status" value="1"/>
</dbReference>
<evidence type="ECO:0000259" key="8">
    <source>
        <dbReference type="PROSITE" id="PS50235"/>
    </source>
</evidence>
<dbReference type="SUPFAM" id="SSF54001">
    <property type="entry name" value="Cysteine proteinases"/>
    <property type="match status" value="1"/>
</dbReference>
<feature type="domain" description="USP" evidence="8">
    <location>
        <begin position="1"/>
        <end position="373"/>
    </location>
</feature>
<dbReference type="EC" id="3.4.19.12" evidence="3"/>
<evidence type="ECO:0000256" key="3">
    <source>
        <dbReference type="ARBA" id="ARBA00012759"/>
    </source>
</evidence>
<evidence type="ECO:0000256" key="5">
    <source>
        <dbReference type="ARBA" id="ARBA00022786"/>
    </source>
</evidence>